<gene>
    <name evidence="5" type="primary">recX</name>
    <name evidence="10" type="ORF">FHE65_33090</name>
</gene>
<sequence>MAGRQGAGSRRRRGPGRDAEPEVDRDLGPEPDHESVARKILLDRLAERPRSRGELATQLARRHVPDEIAERMLDRFEEVGLVDDEEFAQLWVQSRQQSRGLSGRALALELRRKGVADEIVRETIDAIEPESEEEVARALVRKKLRSLRNVDDQVKVRRLVGALGRKGYGPGLAYRLVREEIGADVEALEAGDADDWSGHV</sequence>
<feature type="domain" description="RecX third three-helical" evidence="8">
    <location>
        <begin position="132"/>
        <end position="175"/>
    </location>
</feature>
<dbReference type="AlphaFoldDB" id="A0A5C4MCH0"/>
<dbReference type="GO" id="GO:0005737">
    <property type="term" value="C:cytoplasm"/>
    <property type="evidence" value="ECO:0007669"/>
    <property type="project" value="UniProtKB-SubCell"/>
</dbReference>
<dbReference type="PANTHER" id="PTHR33602:SF1">
    <property type="entry name" value="REGULATORY PROTEIN RECX FAMILY PROTEIN"/>
    <property type="match status" value="1"/>
</dbReference>
<dbReference type="InterPro" id="IPR053924">
    <property type="entry name" value="RecX_HTH_2nd"/>
</dbReference>
<dbReference type="Pfam" id="PF21982">
    <property type="entry name" value="RecX_HTH1"/>
    <property type="match status" value="1"/>
</dbReference>
<evidence type="ECO:0000313" key="10">
    <source>
        <dbReference type="EMBL" id="TNC30127.1"/>
    </source>
</evidence>
<name>A0A5C4MCH0_9ACTN</name>
<dbReference type="Proteomes" id="UP000306740">
    <property type="component" value="Unassembled WGS sequence"/>
</dbReference>
<keyword evidence="4 5" id="KW-0963">Cytoplasm</keyword>
<feature type="domain" description="RecX first three-helical" evidence="9">
    <location>
        <begin position="37"/>
        <end position="75"/>
    </location>
</feature>
<protein>
    <recommendedName>
        <fullName evidence="3 5">Regulatory protein RecX</fullName>
    </recommendedName>
</protein>
<evidence type="ECO:0000256" key="4">
    <source>
        <dbReference type="ARBA" id="ARBA00022490"/>
    </source>
</evidence>
<dbReference type="Gene3D" id="1.10.10.10">
    <property type="entry name" value="Winged helix-like DNA-binding domain superfamily/Winged helix DNA-binding domain"/>
    <property type="match status" value="2"/>
</dbReference>
<evidence type="ECO:0000256" key="5">
    <source>
        <dbReference type="HAMAP-Rule" id="MF_01114"/>
    </source>
</evidence>
<comment type="similarity">
    <text evidence="2 5">Belongs to the RecX family.</text>
</comment>
<evidence type="ECO:0000256" key="2">
    <source>
        <dbReference type="ARBA" id="ARBA00009695"/>
    </source>
</evidence>
<evidence type="ECO:0000259" key="8">
    <source>
        <dbReference type="Pfam" id="PF21981"/>
    </source>
</evidence>
<dbReference type="InterPro" id="IPR053925">
    <property type="entry name" value="RecX_HTH_3rd"/>
</dbReference>
<dbReference type="RefSeq" id="WP_139107286.1">
    <property type="nucleotide sequence ID" value="NZ_VDFR01000224.1"/>
</dbReference>
<dbReference type="EMBL" id="VDFR01000224">
    <property type="protein sequence ID" value="TNC30127.1"/>
    <property type="molecule type" value="Genomic_DNA"/>
</dbReference>
<evidence type="ECO:0000259" key="7">
    <source>
        <dbReference type="Pfam" id="PF02631"/>
    </source>
</evidence>
<dbReference type="Pfam" id="PF21981">
    <property type="entry name" value="RecX_HTH3"/>
    <property type="match status" value="1"/>
</dbReference>
<dbReference type="PANTHER" id="PTHR33602">
    <property type="entry name" value="REGULATORY PROTEIN RECX FAMILY PROTEIN"/>
    <property type="match status" value="1"/>
</dbReference>
<reference evidence="10 11" key="1">
    <citation type="submission" date="2019-05" db="EMBL/GenBank/DDBJ databases">
        <title>Mumia sp. nov., isolated from the intestinal contents of plateau pika (Ochotona curzoniae) in the Qinghai-Tibet plateau of China.</title>
        <authorList>
            <person name="Tian Z."/>
        </authorList>
    </citation>
    <scope>NUCLEOTIDE SEQUENCE [LARGE SCALE GENOMIC DNA]</scope>
    <source>
        <strain evidence="11">527</strain>
    </source>
</reference>
<evidence type="ECO:0000256" key="1">
    <source>
        <dbReference type="ARBA" id="ARBA00004496"/>
    </source>
</evidence>
<comment type="caution">
    <text evidence="10">The sequence shown here is derived from an EMBL/GenBank/DDBJ whole genome shotgun (WGS) entry which is preliminary data.</text>
</comment>
<organism evidence="10 11">
    <name type="scientific">Mumia zhuanghuii</name>
    <dbReference type="NCBI Taxonomy" id="2585211"/>
    <lineage>
        <taxon>Bacteria</taxon>
        <taxon>Bacillati</taxon>
        <taxon>Actinomycetota</taxon>
        <taxon>Actinomycetes</taxon>
        <taxon>Propionibacteriales</taxon>
        <taxon>Nocardioidaceae</taxon>
        <taxon>Mumia</taxon>
    </lineage>
</organism>
<proteinExistence type="inferred from homology"/>
<evidence type="ECO:0000313" key="11">
    <source>
        <dbReference type="Proteomes" id="UP000306740"/>
    </source>
</evidence>
<feature type="region of interest" description="Disordered" evidence="6">
    <location>
        <begin position="1"/>
        <end position="36"/>
    </location>
</feature>
<dbReference type="InterPro" id="IPR003783">
    <property type="entry name" value="Regulatory_RecX"/>
</dbReference>
<feature type="domain" description="RecX second three-helical" evidence="7">
    <location>
        <begin position="83"/>
        <end position="123"/>
    </location>
</feature>
<dbReference type="InterPro" id="IPR053926">
    <property type="entry name" value="RecX_HTH_1st"/>
</dbReference>
<comment type="function">
    <text evidence="5">Modulates RecA activity.</text>
</comment>
<feature type="compositionally biased region" description="Basic and acidic residues" evidence="6">
    <location>
        <begin position="15"/>
        <end position="36"/>
    </location>
</feature>
<dbReference type="HAMAP" id="MF_01114">
    <property type="entry name" value="RecX"/>
    <property type="match status" value="1"/>
</dbReference>
<dbReference type="Pfam" id="PF02631">
    <property type="entry name" value="RecX_HTH2"/>
    <property type="match status" value="1"/>
</dbReference>
<evidence type="ECO:0000256" key="6">
    <source>
        <dbReference type="SAM" id="MobiDB-lite"/>
    </source>
</evidence>
<dbReference type="OrthoDB" id="5244465at2"/>
<dbReference type="GO" id="GO:0006282">
    <property type="term" value="P:regulation of DNA repair"/>
    <property type="evidence" value="ECO:0007669"/>
    <property type="project" value="UniProtKB-UniRule"/>
</dbReference>
<comment type="subcellular location">
    <subcellularLocation>
        <location evidence="1 5">Cytoplasm</location>
    </subcellularLocation>
</comment>
<evidence type="ECO:0000256" key="3">
    <source>
        <dbReference type="ARBA" id="ARBA00018111"/>
    </source>
</evidence>
<dbReference type="InterPro" id="IPR036388">
    <property type="entry name" value="WH-like_DNA-bd_sf"/>
</dbReference>
<evidence type="ECO:0000259" key="9">
    <source>
        <dbReference type="Pfam" id="PF21982"/>
    </source>
</evidence>
<accession>A0A5C4MCH0</accession>